<dbReference type="EC" id="3.1.1.61" evidence="5"/>
<dbReference type="RefSeq" id="WP_097928318.1">
    <property type="nucleotide sequence ID" value="NZ_OCTN01000001.1"/>
</dbReference>
<dbReference type="Pfam" id="PF00072">
    <property type="entry name" value="Response_reg"/>
    <property type="match status" value="1"/>
</dbReference>
<comment type="catalytic activity">
    <reaction evidence="4 5">
        <text>[protein]-L-glutamate 5-O-methyl ester + H2O = L-glutamyl-[protein] + methanol + H(+)</text>
        <dbReference type="Rhea" id="RHEA:23236"/>
        <dbReference type="Rhea" id="RHEA-COMP:10208"/>
        <dbReference type="Rhea" id="RHEA-COMP:10311"/>
        <dbReference type="ChEBI" id="CHEBI:15377"/>
        <dbReference type="ChEBI" id="CHEBI:15378"/>
        <dbReference type="ChEBI" id="CHEBI:17790"/>
        <dbReference type="ChEBI" id="CHEBI:29973"/>
        <dbReference type="ChEBI" id="CHEBI:82795"/>
        <dbReference type="EC" id="3.1.1.61"/>
    </reaction>
</comment>
<comment type="PTM">
    <text evidence="5">Phosphorylated by CheA. Phosphorylation of the N-terminal regulatory domain activates the methylesterase activity.</text>
</comment>
<keyword evidence="1 5" id="KW-0963">Cytoplasm</keyword>
<dbReference type="GO" id="GO:0050568">
    <property type="term" value="F:protein-glutamine glutaminase activity"/>
    <property type="evidence" value="ECO:0007669"/>
    <property type="project" value="UniProtKB-UniRule"/>
</dbReference>
<dbReference type="InterPro" id="IPR008248">
    <property type="entry name" value="CheB-like"/>
</dbReference>
<proteinExistence type="inferred from homology"/>
<dbReference type="Gene3D" id="3.40.50.180">
    <property type="entry name" value="Methylesterase CheB, C-terminal domain"/>
    <property type="match status" value="1"/>
</dbReference>
<dbReference type="Proteomes" id="UP000220034">
    <property type="component" value="Unassembled WGS sequence"/>
</dbReference>
<dbReference type="PIRSF" id="PIRSF000876">
    <property type="entry name" value="RR_chemtxs_CheB"/>
    <property type="match status" value="1"/>
</dbReference>
<dbReference type="InterPro" id="IPR001789">
    <property type="entry name" value="Sig_transdc_resp-reg_receiver"/>
</dbReference>
<evidence type="ECO:0000259" key="9">
    <source>
        <dbReference type="PROSITE" id="PS50122"/>
    </source>
</evidence>
<evidence type="ECO:0000259" key="8">
    <source>
        <dbReference type="PROSITE" id="PS50110"/>
    </source>
</evidence>
<dbReference type="NCBIfam" id="NF001965">
    <property type="entry name" value="PRK00742.1"/>
    <property type="match status" value="1"/>
</dbReference>
<dbReference type="Gene3D" id="3.40.50.2300">
    <property type="match status" value="1"/>
</dbReference>
<feature type="active site" evidence="5 6">
    <location>
        <position position="188"/>
    </location>
</feature>
<protein>
    <recommendedName>
        <fullName evidence="5">Protein-glutamate methylesterase/protein-glutamine glutaminase</fullName>
        <ecNumber evidence="5">3.1.1.61</ecNumber>
        <ecNumber evidence="5">3.5.1.44</ecNumber>
    </recommendedName>
</protein>
<feature type="active site" evidence="5 6">
    <location>
        <position position="162"/>
    </location>
</feature>
<dbReference type="PROSITE" id="PS50122">
    <property type="entry name" value="CHEB"/>
    <property type="match status" value="1"/>
</dbReference>
<keyword evidence="3 5" id="KW-0378">Hydrolase</keyword>
<dbReference type="InterPro" id="IPR000673">
    <property type="entry name" value="Sig_transdc_resp-reg_Me-estase"/>
</dbReference>
<evidence type="ECO:0000256" key="6">
    <source>
        <dbReference type="PROSITE-ProRule" id="PRU00050"/>
    </source>
</evidence>
<dbReference type="EC" id="3.5.1.44" evidence="5"/>
<accession>A0A2C9CNC7</accession>
<dbReference type="GO" id="GO:0005737">
    <property type="term" value="C:cytoplasm"/>
    <property type="evidence" value="ECO:0007669"/>
    <property type="project" value="UniProtKB-SubCell"/>
</dbReference>
<keyword evidence="5 7" id="KW-0597">Phosphoprotein</keyword>
<reference evidence="11" key="1">
    <citation type="submission" date="2017-09" db="EMBL/GenBank/DDBJ databases">
        <authorList>
            <person name="Varghese N."/>
            <person name="Submissions S."/>
        </authorList>
    </citation>
    <scope>NUCLEOTIDE SEQUENCE [LARGE SCALE GENOMIC DNA]</scope>
    <source>
        <strain evidence="11">C7</strain>
    </source>
</reference>
<feature type="active site" evidence="5 6">
    <location>
        <position position="283"/>
    </location>
</feature>
<dbReference type="CDD" id="cd16432">
    <property type="entry name" value="CheB_Rec"/>
    <property type="match status" value="1"/>
</dbReference>
<comment type="function">
    <text evidence="5">Involved in chemotaxis. Part of a chemotaxis signal transduction system that modulates chemotaxis in response to various stimuli. Catalyzes the demethylation of specific methylglutamate residues introduced into the chemoreceptors (methyl-accepting chemotaxis proteins or MCP) by CheR. Also mediates the irreversible deamidation of specific glutamine residues to glutamic acid.</text>
</comment>
<dbReference type="GO" id="GO:0006935">
    <property type="term" value="P:chemotaxis"/>
    <property type="evidence" value="ECO:0007669"/>
    <property type="project" value="UniProtKB-UniRule"/>
</dbReference>
<dbReference type="InterPro" id="IPR011006">
    <property type="entry name" value="CheY-like_superfamily"/>
</dbReference>
<dbReference type="SUPFAM" id="SSF52738">
    <property type="entry name" value="Methylesterase CheB, C-terminal domain"/>
    <property type="match status" value="1"/>
</dbReference>
<comment type="subcellular location">
    <subcellularLocation>
        <location evidence="5">Cytoplasm</location>
    </subcellularLocation>
</comment>
<name>A0A2C9CNC7_9RHOB</name>
<comment type="catalytic activity">
    <reaction evidence="5">
        <text>L-glutaminyl-[protein] + H2O = L-glutamyl-[protein] + NH4(+)</text>
        <dbReference type="Rhea" id="RHEA:16441"/>
        <dbReference type="Rhea" id="RHEA-COMP:10207"/>
        <dbReference type="Rhea" id="RHEA-COMP:10208"/>
        <dbReference type="ChEBI" id="CHEBI:15377"/>
        <dbReference type="ChEBI" id="CHEBI:28938"/>
        <dbReference type="ChEBI" id="CHEBI:29973"/>
        <dbReference type="ChEBI" id="CHEBI:30011"/>
        <dbReference type="EC" id="3.5.1.44"/>
    </reaction>
</comment>
<dbReference type="GO" id="GO:0008984">
    <property type="term" value="F:protein-glutamate methylesterase activity"/>
    <property type="evidence" value="ECO:0007669"/>
    <property type="project" value="UniProtKB-UniRule"/>
</dbReference>
<evidence type="ECO:0000256" key="2">
    <source>
        <dbReference type="ARBA" id="ARBA00022500"/>
    </source>
</evidence>
<sequence length="347" mass="36720">MRKLYLLVVDDSRLMRRLIGDILAEMQIVARVAFAPDAQAAGKLLAEEKPDVITLDIEMPDMDGIAFLEQLMARNPLPVVMVSALTSRGAEATLTALEKGAVDVVAKPTGLDGMRAFRADLAAAVSFAASAQVDRMSNVDTEPVPAPRRALMEPELIGIAASTGGVSALASVLPALPENCPPVLVTQHMPAAFVERLARRLRGRLDRDIAVAQDGEVLRRNMIRFAPGHRHLVPKSSYNGLSCSLSDAAAPMGHTPSADLMFGGMARLGRPTIGIILTGMGRDGAQGLAQLREAGSVTIGQDQSSCVVYGMPRAAFEIGALDEVLPLAEIGARISIFWQPSLGKVAG</sequence>
<evidence type="ECO:0000256" key="3">
    <source>
        <dbReference type="ARBA" id="ARBA00022801"/>
    </source>
</evidence>
<keyword evidence="11" id="KW-1185">Reference proteome</keyword>
<evidence type="ECO:0000256" key="1">
    <source>
        <dbReference type="ARBA" id="ARBA00022490"/>
    </source>
</evidence>
<dbReference type="CDD" id="cd17541">
    <property type="entry name" value="REC_CheB-like"/>
    <property type="match status" value="1"/>
</dbReference>
<dbReference type="Pfam" id="PF01339">
    <property type="entry name" value="CheB_methylest"/>
    <property type="match status" value="1"/>
</dbReference>
<evidence type="ECO:0000256" key="7">
    <source>
        <dbReference type="PROSITE-ProRule" id="PRU00169"/>
    </source>
</evidence>
<feature type="domain" description="CheB-type methylesterase" evidence="9">
    <location>
        <begin position="143"/>
        <end position="334"/>
    </location>
</feature>
<dbReference type="PANTHER" id="PTHR42872:SF6">
    <property type="entry name" value="PROTEIN-GLUTAMATE METHYLESTERASE_PROTEIN-GLUTAMINE GLUTAMINASE"/>
    <property type="match status" value="1"/>
</dbReference>
<comment type="domain">
    <text evidence="5">Contains a C-terminal catalytic domain, and an N-terminal region which modulates catalytic activity.</text>
</comment>
<organism evidence="10 11">
    <name type="scientific">Pontivivens marinum</name>
    <dbReference type="NCBI Taxonomy" id="1690039"/>
    <lineage>
        <taxon>Bacteria</taxon>
        <taxon>Pseudomonadati</taxon>
        <taxon>Pseudomonadota</taxon>
        <taxon>Alphaproteobacteria</taxon>
        <taxon>Rhodobacterales</taxon>
        <taxon>Paracoccaceae</taxon>
        <taxon>Pontivivens</taxon>
    </lineage>
</organism>
<dbReference type="PANTHER" id="PTHR42872">
    <property type="entry name" value="PROTEIN-GLUTAMATE METHYLESTERASE/PROTEIN-GLUTAMINE GLUTAMINASE"/>
    <property type="match status" value="1"/>
</dbReference>
<keyword evidence="2 5" id="KW-0145">Chemotaxis</keyword>
<dbReference type="GO" id="GO:0000156">
    <property type="term" value="F:phosphorelay response regulator activity"/>
    <property type="evidence" value="ECO:0007669"/>
    <property type="project" value="InterPro"/>
</dbReference>
<dbReference type="AlphaFoldDB" id="A0A2C9CNC7"/>
<dbReference type="SUPFAM" id="SSF52172">
    <property type="entry name" value="CheY-like"/>
    <property type="match status" value="1"/>
</dbReference>
<feature type="modified residue" description="4-aspartylphosphate" evidence="5 7">
    <location>
        <position position="56"/>
    </location>
</feature>
<evidence type="ECO:0000313" key="10">
    <source>
        <dbReference type="EMBL" id="SOH92753.1"/>
    </source>
</evidence>
<dbReference type="InterPro" id="IPR035909">
    <property type="entry name" value="CheB_C"/>
</dbReference>
<feature type="domain" description="Response regulatory" evidence="8">
    <location>
        <begin position="5"/>
        <end position="122"/>
    </location>
</feature>
<gene>
    <name evidence="5" type="primary">cheB</name>
    <name evidence="10" type="ORF">SAMN06273572_101601</name>
</gene>
<evidence type="ECO:0000256" key="5">
    <source>
        <dbReference type="HAMAP-Rule" id="MF_00099"/>
    </source>
</evidence>
<dbReference type="PROSITE" id="PS50110">
    <property type="entry name" value="RESPONSE_REGULATORY"/>
    <property type="match status" value="1"/>
</dbReference>
<dbReference type="HAMAP" id="MF_00099">
    <property type="entry name" value="CheB_chemtxs"/>
    <property type="match status" value="1"/>
</dbReference>
<dbReference type="EMBL" id="OCTN01000001">
    <property type="protein sequence ID" value="SOH92753.1"/>
    <property type="molecule type" value="Genomic_DNA"/>
</dbReference>
<evidence type="ECO:0000256" key="4">
    <source>
        <dbReference type="ARBA" id="ARBA00048267"/>
    </source>
</evidence>
<dbReference type="SMART" id="SM00448">
    <property type="entry name" value="REC"/>
    <property type="match status" value="1"/>
</dbReference>
<dbReference type="OrthoDB" id="9793421at2"/>
<evidence type="ECO:0000313" key="11">
    <source>
        <dbReference type="Proteomes" id="UP000220034"/>
    </source>
</evidence>
<comment type="similarity">
    <text evidence="5">Belongs to the CheB family.</text>
</comment>